<dbReference type="Pfam" id="PF11751">
    <property type="entry name" value="PorP_SprF"/>
    <property type="match status" value="1"/>
</dbReference>
<dbReference type="AlphaFoldDB" id="A0A9D7SAM7"/>
<dbReference type="EMBL" id="JADKFW010000005">
    <property type="protein sequence ID" value="MBK9717951.1"/>
    <property type="molecule type" value="Genomic_DNA"/>
</dbReference>
<organism evidence="2 3">
    <name type="scientific">Candidatus Defluviibacterium haderslevense</name>
    <dbReference type="NCBI Taxonomy" id="2981993"/>
    <lineage>
        <taxon>Bacteria</taxon>
        <taxon>Pseudomonadati</taxon>
        <taxon>Bacteroidota</taxon>
        <taxon>Saprospiria</taxon>
        <taxon>Saprospirales</taxon>
        <taxon>Saprospiraceae</taxon>
        <taxon>Candidatus Defluviibacterium</taxon>
    </lineage>
</organism>
<keyword evidence="1" id="KW-0732">Signal</keyword>
<accession>A0A9D7SAM7</accession>
<dbReference type="NCBIfam" id="TIGR03519">
    <property type="entry name" value="T9SS_PorP_fam"/>
    <property type="match status" value="1"/>
</dbReference>
<reference evidence="2 3" key="1">
    <citation type="submission" date="2020-10" db="EMBL/GenBank/DDBJ databases">
        <title>Connecting structure to function with the recovery of over 1000 high-quality activated sludge metagenome-assembled genomes encoding full-length rRNA genes using long-read sequencing.</title>
        <authorList>
            <person name="Singleton C.M."/>
            <person name="Petriglieri F."/>
            <person name="Kristensen J.M."/>
            <person name="Kirkegaard R.H."/>
            <person name="Michaelsen T.Y."/>
            <person name="Andersen M.H."/>
            <person name="Karst S.M."/>
            <person name="Dueholm M.S."/>
            <person name="Nielsen P.H."/>
            <person name="Albertsen M."/>
        </authorList>
    </citation>
    <scope>NUCLEOTIDE SEQUENCE [LARGE SCALE GENOMIC DNA]</scope>
    <source>
        <strain evidence="2">Ribe_18-Q3-R11-54_BAT3C.373</strain>
    </source>
</reference>
<name>A0A9D7SAM7_9BACT</name>
<feature type="signal peptide" evidence="1">
    <location>
        <begin position="1"/>
        <end position="22"/>
    </location>
</feature>
<feature type="chain" id="PRO_5038804349" evidence="1">
    <location>
        <begin position="23"/>
        <end position="330"/>
    </location>
</feature>
<comment type="caution">
    <text evidence="2">The sequence shown here is derived from an EMBL/GenBank/DDBJ whole genome shotgun (WGS) entry which is preliminary data.</text>
</comment>
<evidence type="ECO:0000313" key="3">
    <source>
        <dbReference type="Proteomes" id="UP000808349"/>
    </source>
</evidence>
<sequence>MKNKPLLIALTVILIGSSKALAQDAVFAQWENMPLYFNSALTGNFEGLLRLRANHRNQWASLLKDNSYQTSAVSAEYKFSSGSVRKISFGTLAIQDKAGSLDFKNTTINFSSSVNQYLGNPNNLHHSIAIGLNVGLTTSKIDFENAQWPGGMPPTDINEKTNFTDVSVGLLWQYRSNTHFSFNLGSALHHLNRPNVSFSDSSVSKLYQRFNLHGHVEIPLVQKFSIVPSFLFSSQGPYEQLLFGFNNRWYPKSFNPNFVQLGFFAKSTNNYNGSDITIYVVSATVELNSFLAGFSFDRFQEIESNAYEFSVGYRFRVHDSKGTAGNIDYP</sequence>
<evidence type="ECO:0000313" key="2">
    <source>
        <dbReference type="EMBL" id="MBK9717951.1"/>
    </source>
</evidence>
<protein>
    <submittedName>
        <fullName evidence="2">PorP/SprF family type IX secretion system membrane protein</fullName>
    </submittedName>
</protein>
<dbReference type="InterPro" id="IPR019861">
    <property type="entry name" value="PorP/SprF_Bacteroidetes"/>
</dbReference>
<proteinExistence type="predicted"/>
<evidence type="ECO:0000256" key="1">
    <source>
        <dbReference type="SAM" id="SignalP"/>
    </source>
</evidence>
<dbReference type="Proteomes" id="UP000808349">
    <property type="component" value="Unassembled WGS sequence"/>
</dbReference>
<gene>
    <name evidence="2" type="ORF">IPO85_10615</name>
</gene>